<dbReference type="SMART" id="SM00249">
    <property type="entry name" value="PHD"/>
    <property type="match status" value="1"/>
</dbReference>
<evidence type="ECO:0000313" key="12">
    <source>
        <dbReference type="Proteomes" id="UP000085678"/>
    </source>
</evidence>
<dbReference type="SMART" id="SM00592">
    <property type="entry name" value="BRK"/>
    <property type="match status" value="1"/>
</dbReference>
<feature type="non-terminal residue" evidence="13">
    <location>
        <position position="829"/>
    </location>
</feature>
<keyword evidence="4" id="KW-0862">Zinc</keyword>
<dbReference type="InterPro" id="IPR013083">
    <property type="entry name" value="Znf_RING/FYVE/PHD"/>
</dbReference>
<dbReference type="InterPro" id="IPR036575">
    <property type="entry name" value="TFIIS_cen_dom_sf"/>
</dbReference>
<protein>
    <submittedName>
        <fullName evidence="13">Death-inducer obliterator 1-like</fullName>
    </submittedName>
</protein>
<evidence type="ECO:0000259" key="11">
    <source>
        <dbReference type="PROSITE" id="PS51321"/>
    </source>
</evidence>
<dbReference type="GeneID" id="106165716"/>
<feature type="compositionally biased region" description="Acidic residues" evidence="9">
    <location>
        <begin position="41"/>
        <end position="67"/>
    </location>
</feature>
<dbReference type="SMART" id="SM00510">
    <property type="entry name" value="TFS2M"/>
    <property type="match status" value="1"/>
</dbReference>
<dbReference type="PANTHER" id="PTHR11477">
    <property type="entry name" value="TRANSCRIPTION FACTOR S-II ZINC FINGER DOMAIN-CONTAINING PROTEIN"/>
    <property type="match status" value="1"/>
</dbReference>
<evidence type="ECO:0000256" key="8">
    <source>
        <dbReference type="PROSITE-ProRule" id="PRU00146"/>
    </source>
</evidence>
<evidence type="ECO:0000256" key="6">
    <source>
        <dbReference type="ARBA" id="ARBA00023163"/>
    </source>
</evidence>
<dbReference type="KEGG" id="lak:106165716"/>
<dbReference type="GO" id="GO:0008270">
    <property type="term" value="F:zinc ion binding"/>
    <property type="evidence" value="ECO:0007669"/>
    <property type="project" value="UniProtKB-KW"/>
</dbReference>
<dbReference type="InterPro" id="IPR006576">
    <property type="entry name" value="BRK_domain"/>
</dbReference>
<evidence type="ECO:0000259" key="10">
    <source>
        <dbReference type="PROSITE" id="PS50016"/>
    </source>
</evidence>
<evidence type="ECO:0000256" key="4">
    <source>
        <dbReference type="ARBA" id="ARBA00022833"/>
    </source>
</evidence>
<dbReference type="SUPFAM" id="SSF46942">
    <property type="entry name" value="Elongation factor TFIIS domain 2"/>
    <property type="match status" value="1"/>
</dbReference>
<dbReference type="PANTHER" id="PTHR11477:SF51">
    <property type="entry name" value="PROTEIN PARTNER OF SNF, ISOFORM B"/>
    <property type="match status" value="1"/>
</dbReference>
<proteinExistence type="predicted"/>
<keyword evidence="6" id="KW-0804">Transcription</keyword>
<feature type="region of interest" description="Disordered" evidence="9">
    <location>
        <begin position="1"/>
        <end position="67"/>
    </location>
</feature>
<keyword evidence="12" id="KW-1185">Reference proteome</keyword>
<dbReference type="Pfam" id="PF07533">
    <property type="entry name" value="BRK"/>
    <property type="match status" value="1"/>
</dbReference>
<evidence type="ECO:0000313" key="13">
    <source>
        <dbReference type="RefSeq" id="XP_013399494.1"/>
    </source>
</evidence>
<dbReference type="InterPro" id="IPR003618">
    <property type="entry name" value="TFIIS_cen_dom"/>
</dbReference>
<keyword evidence="5" id="KW-0805">Transcription regulation</keyword>
<feature type="compositionally biased region" description="Low complexity" evidence="9">
    <location>
        <begin position="167"/>
        <end position="182"/>
    </location>
</feature>
<comment type="subcellular location">
    <subcellularLocation>
        <location evidence="1">Nucleus</location>
    </subcellularLocation>
</comment>
<dbReference type="OrthoDB" id="1884872at2759"/>
<evidence type="ECO:0000256" key="9">
    <source>
        <dbReference type="SAM" id="MobiDB-lite"/>
    </source>
</evidence>
<accession>A0A1S3IPM4</accession>
<dbReference type="PROSITE" id="PS50016">
    <property type="entry name" value="ZF_PHD_2"/>
    <property type="match status" value="1"/>
</dbReference>
<evidence type="ECO:0000256" key="2">
    <source>
        <dbReference type="ARBA" id="ARBA00022723"/>
    </source>
</evidence>
<feature type="region of interest" description="Disordered" evidence="9">
    <location>
        <begin position="125"/>
        <end position="233"/>
    </location>
</feature>
<evidence type="ECO:0000256" key="5">
    <source>
        <dbReference type="ARBA" id="ARBA00023015"/>
    </source>
</evidence>
<dbReference type="Pfam" id="PF07744">
    <property type="entry name" value="SPOC"/>
    <property type="match status" value="1"/>
</dbReference>
<dbReference type="PROSITE" id="PS01359">
    <property type="entry name" value="ZF_PHD_1"/>
    <property type="match status" value="1"/>
</dbReference>
<dbReference type="STRING" id="7574.A0A1S3IPM4"/>
<dbReference type="SUPFAM" id="SSF57903">
    <property type="entry name" value="FYVE/PHD zinc finger"/>
    <property type="match status" value="1"/>
</dbReference>
<dbReference type="Pfam" id="PF07500">
    <property type="entry name" value="TFIIS_M"/>
    <property type="match status" value="1"/>
</dbReference>
<dbReference type="InterPro" id="IPR001965">
    <property type="entry name" value="Znf_PHD"/>
</dbReference>
<sequence>MEGGEEGGMLSESDYDSAKEREDKKHETKEFKKNLELKDDLFDDEESEGGMSYEDDENDSDWGSEDDPERLWCICQKQHDNRFMICCDRCEDWFHGSCVGITKARGKVMEENEEEWICPVCKDKEKKEAKENKKSDRETSPDKKKRDAEDKKKSTKESDSESEKAKSSTSKSASRESSVSRDTSGEGKPKLLGEIRKKEKRPDQDDGKKKRKRFKVFKKSPAKDKDKPPRQHCISTGCEEWAREGSVYCKPGCIVKHAKESLQLLEKEKAKMAGFKSKAEKGKQADKVVVLERHSGRLVTGPTAPTTENLEKWLQRHPTFEVLRPGQQAGHMHSVNRFYSQKKERDKEREKREQERKDREKERNQKERQRERKESHKDSAQPKQEPTSTTSTTATVDPMPIRMNVRKALKDTLSKRAHDSDDMVMTNHEIKKLTLTIETELFRLYGDVSSKYKAKFRSLLFNIKDPKNEGFFRKILTNHIKPYKLVRMSPEEMASKELATWRERENKHILEMIELSEKEAASSGSHVVKKTHKGEEIIDEGEDLTILADEVKPEKHTPSWPASDLLGSLITDTTDKHKTHLFDLNCKICTGKIKPPSEETPPPAKKPKIAKMVRIEGVKEKEEKVEKEDLPYLPRSEVAMASTDVTTEVVEPPVPKPEEKAPVSVAKEEVKSPPADSSSSSIQSPDSALQAGLDKPASRQKENSVWKGFVFHPDLPKFFTVAYKVSGPTDFLNNDLPDTIHVVGRIVPEQIFDYLDKLRNSSSRDIIIIRLEPPNEEEKNSYVQFYSYLNSRSRCGVVANHNPHIKDMYLIPLASHSRVPSVLLPFDGP</sequence>
<dbReference type="Gene3D" id="3.30.40.10">
    <property type="entry name" value="Zinc/RING finger domain, C3HC4 (zinc finger)"/>
    <property type="match status" value="1"/>
</dbReference>
<dbReference type="Pfam" id="PF00628">
    <property type="entry name" value="PHD"/>
    <property type="match status" value="1"/>
</dbReference>
<evidence type="ECO:0000256" key="3">
    <source>
        <dbReference type="ARBA" id="ARBA00022771"/>
    </source>
</evidence>
<dbReference type="InterPro" id="IPR012921">
    <property type="entry name" value="SPOC_C"/>
</dbReference>
<feature type="compositionally biased region" description="Basic and acidic residues" evidence="9">
    <location>
        <begin position="341"/>
        <end position="380"/>
    </location>
</feature>
<dbReference type="InterPro" id="IPR019787">
    <property type="entry name" value="Znf_PHD-finger"/>
</dbReference>
<feature type="compositionally biased region" description="Basic and acidic residues" evidence="9">
    <location>
        <begin position="183"/>
        <end position="208"/>
    </location>
</feature>
<evidence type="ECO:0000256" key="1">
    <source>
        <dbReference type="ARBA" id="ARBA00004123"/>
    </source>
</evidence>
<dbReference type="GO" id="GO:0005634">
    <property type="term" value="C:nucleus"/>
    <property type="evidence" value="ECO:0007669"/>
    <property type="project" value="UniProtKB-SubCell"/>
</dbReference>
<feature type="region of interest" description="Disordered" evidence="9">
    <location>
        <begin position="323"/>
        <end position="402"/>
    </location>
</feature>
<dbReference type="CDD" id="cd21541">
    <property type="entry name" value="SPOC_PHF3-like"/>
    <property type="match status" value="1"/>
</dbReference>
<dbReference type="InterPro" id="IPR011011">
    <property type="entry name" value="Znf_FYVE_PHD"/>
</dbReference>
<dbReference type="GO" id="GO:0006351">
    <property type="term" value="P:DNA-templated transcription"/>
    <property type="evidence" value="ECO:0007669"/>
    <property type="project" value="InterPro"/>
</dbReference>
<feature type="domain" description="PHD-type" evidence="10">
    <location>
        <begin position="70"/>
        <end position="124"/>
    </location>
</feature>
<dbReference type="InParanoid" id="A0A1S3IPM4"/>
<keyword evidence="3 8" id="KW-0863">Zinc-finger</keyword>
<feature type="compositionally biased region" description="Basic and acidic residues" evidence="9">
    <location>
        <begin position="16"/>
        <end position="40"/>
    </location>
</feature>
<dbReference type="RefSeq" id="XP_013399494.1">
    <property type="nucleotide sequence ID" value="XM_013544040.1"/>
</dbReference>
<dbReference type="InterPro" id="IPR019786">
    <property type="entry name" value="Zinc_finger_PHD-type_CS"/>
</dbReference>
<dbReference type="Proteomes" id="UP000085678">
    <property type="component" value="Unplaced"/>
</dbReference>
<name>A0A1S3IPM4_LINAN</name>
<dbReference type="CDD" id="cd15552">
    <property type="entry name" value="PHD_PHF3_like"/>
    <property type="match status" value="1"/>
</dbReference>
<feature type="compositionally biased region" description="Basic residues" evidence="9">
    <location>
        <begin position="209"/>
        <end position="220"/>
    </location>
</feature>
<feature type="region of interest" description="Disordered" evidence="9">
    <location>
        <begin position="643"/>
        <end position="697"/>
    </location>
</feature>
<dbReference type="InterPro" id="IPR037259">
    <property type="entry name" value="BRK_sf"/>
</dbReference>
<evidence type="ECO:0000256" key="7">
    <source>
        <dbReference type="ARBA" id="ARBA00023242"/>
    </source>
</evidence>
<gene>
    <name evidence="13" type="primary">LOC106165716</name>
</gene>
<dbReference type="Gene3D" id="3.40.5.120">
    <property type="match status" value="1"/>
</dbReference>
<keyword evidence="7" id="KW-0539">Nucleus</keyword>
<dbReference type="AlphaFoldDB" id="A0A1S3IPM4"/>
<feature type="domain" description="TFIIS central" evidence="11">
    <location>
        <begin position="401"/>
        <end position="521"/>
    </location>
</feature>
<keyword evidence="2" id="KW-0479">Metal-binding</keyword>
<reference evidence="13" key="1">
    <citation type="submission" date="2025-08" db="UniProtKB">
        <authorList>
            <consortium name="RefSeq"/>
        </authorList>
    </citation>
    <scope>IDENTIFICATION</scope>
    <source>
        <tissue evidence="13">Gonads</tissue>
    </source>
</reference>
<feature type="compositionally biased region" description="Basic and acidic residues" evidence="9">
    <location>
        <begin position="656"/>
        <end position="671"/>
    </location>
</feature>
<feature type="compositionally biased region" description="Low complexity" evidence="9">
    <location>
        <begin position="672"/>
        <end position="688"/>
    </location>
</feature>
<organism evidence="12 13">
    <name type="scientific">Lingula anatina</name>
    <name type="common">Brachiopod</name>
    <name type="synonym">Lingula unguis</name>
    <dbReference type="NCBI Taxonomy" id="7574"/>
    <lineage>
        <taxon>Eukaryota</taxon>
        <taxon>Metazoa</taxon>
        <taxon>Spiralia</taxon>
        <taxon>Lophotrochozoa</taxon>
        <taxon>Brachiopoda</taxon>
        <taxon>Linguliformea</taxon>
        <taxon>Lingulata</taxon>
        <taxon>Lingulida</taxon>
        <taxon>Linguloidea</taxon>
        <taxon>Lingulidae</taxon>
        <taxon>Lingula</taxon>
    </lineage>
</organism>
<dbReference type="SUPFAM" id="SSF160481">
    <property type="entry name" value="BRK domain-like"/>
    <property type="match status" value="1"/>
</dbReference>
<dbReference type="Gene3D" id="1.10.472.30">
    <property type="entry name" value="Transcription elongation factor S-II, central domain"/>
    <property type="match status" value="1"/>
</dbReference>
<feature type="compositionally biased region" description="Basic and acidic residues" evidence="9">
    <location>
        <begin position="125"/>
        <end position="166"/>
    </location>
</feature>
<dbReference type="PROSITE" id="PS51321">
    <property type="entry name" value="TFIIS_CENTRAL"/>
    <property type="match status" value="1"/>
</dbReference>